<evidence type="ECO:0000313" key="1">
    <source>
        <dbReference type="EMBL" id="KAJ8501762.1"/>
    </source>
</evidence>
<dbReference type="Proteomes" id="UP001215151">
    <property type="component" value="Unassembled WGS sequence"/>
</dbReference>
<accession>A0AAD7U414</accession>
<protein>
    <recommendedName>
        <fullName evidence="3">F-box domain-containing protein</fullName>
    </recommendedName>
</protein>
<dbReference type="AlphaFoldDB" id="A0AAD7U414"/>
<evidence type="ECO:0008006" key="3">
    <source>
        <dbReference type="Google" id="ProtNLM"/>
    </source>
</evidence>
<keyword evidence="2" id="KW-1185">Reference proteome</keyword>
<evidence type="ECO:0000313" key="2">
    <source>
        <dbReference type="Proteomes" id="UP001215151"/>
    </source>
</evidence>
<name>A0AAD7U414_9APHY</name>
<proteinExistence type="predicted"/>
<gene>
    <name evidence="1" type="ORF">ONZ51_g397</name>
</gene>
<dbReference type="EMBL" id="JAPEVG010000004">
    <property type="protein sequence ID" value="KAJ8501762.1"/>
    <property type="molecule type" value="Genomic_DNA"/>
</dbReference>
<comment type="caution">
    <text evidence="1">The sequence shown here is derived from an EMBL/GenBank/DDBJ whole genome shotgun (WGS) entry which is preliminary data.</text>
</comment>
<organism evidence="1 2">
    <name type="scientific">Trametes cubensis</name>
    <dbReference type="NCBI Taxonomy" id="1111947"/>
    <lineage>
        <taxon>Eukaryota</taxon>
        <taxon>Fungi</taxon>
        <taxon>Dikarya</taxon>
        <taxon>Basidiomycota</taxon>
        <taxon>Agaricomycotina</taxon>
        <taxon>Agaricomycetes</taxon>
        <taxon>Polyporales</taxon>
        <taxon>Polyporaceae</taxon>
        <taxon>Trametes</taxon>
    </lineage>
</organism>
<sequence length="599" mass="66761">MTVTSQSTCRANLVFQCDELATEIFSHLAPGPLSKQDTIQYRWLRNDRQRALSRAARMCRAWSEPALDALWRVVDDVHDLLRVLPCIDNAGGIIVRAYVLVSLHSAAGVLTTINLKNLQRDPTPAEWERLQRYAERVCELHWCTPPTETDPGPPTFDECPTTVSISPSVWTAISGWYARQGRSELCPRLQRLVISSVPPELAAAAGSLIHILLTPTIQDLKISAEDTSIADAGTGLLYLIQPVLATLQSFTIGRGEFDVWGTWLTNAQGTFDLLNLENFRALQRLDIGISPIAITQELVSLFELWGLRSLTLEIKGVDDDVSPRAVPRCALRDTLRELHIKGSPALLSRFAEYAVGPELEVLGVHLVTDSEDDAALGEVRNTFGRIMERTSSRIASVSLTLGSRSGAGGPICVPAIHFLRPLLSKAELRKIAISSEYPYIYLDRGHMLEIMRAWPHLTTLRIDWRGVHPNPIRLHAEIHGEDAPFVGDLVSLAESHPKLRYLSLPSLSVRSMHQIREVPMLGHGLEVLYIRSIQGPRDGRLDHSQLFHLALSLDRMFPDLILSGPDFQGVSKREGRWDTVERTLLALQTGRRGTHLHKC</sequence>
<reference evidence="1" key="1">
    <citation type="submission" date="2022-11" db="EMBL/GenBank/DDBJ databases">
        <title>Genome Sequence of Cubamyces cubensis.</title>
        <authorList>
            <person name="Buettner E."/>
        </authorList>
    </citation>
    <scope>NUCLEOTIDE SEQUENCE</scope>
    <source>
        <strain evidence="1">MPL-01</strain>
    </source>
</reference>